<name>A0ACC3MV07_9PEZI</name>
<comment type="caution">
    <text evidence="1">The sequence shown here is derived from an EMBL/GenBank/DDBJ whole genome shotgun (WGS) entry which is preliminary data.</text>
</comment>
<sequence length="381" mass="42378">MAEQPEENEPLTPLWRDVDDYVRRWADRNDVPVEQAWSYAKVFSRGLANATRKQGNNTNNQNQPPNRGNNESPTAYSPGAFGAQNMPPAPPSPSLTSTMTANDQAHQTNQAPKGKVPIFFREDYAGFIVKGNFMTLAARPHLVEEGEWLAHQIVEQNRLLTGMLMCVQEKDRSTGIPTCNDKECPSMSAGPTTYTWIDTKGNPINLPAPIYIKHIQTWVAGKVTDRSIFPTDNFTSAPPLPRPSEMQQDPNWWTGKSSGFPQRFLNEIKNMFKQMFRCYAHLYWQHWLTFWHTSAHRELNTCFVHFMNVGRIYDLLTDKDIEPMAPLVDLWVKQGVLPAKKENTPASAGGSNSAAQPSGGDAAAQAAGPSSSATGAEKTTA</sequence>
<reference evidence="1" key="1">
    <citation type="submission" date="2023-07" db="EMBL/GenBank/DDBJ databases">
        <title>Black Yeasts Isolated from many extreme environments.</title>
        <authorList>
            <person name="Coleine C."/>
            <person name="Stajich J.E."/>
            <person name="Selbmann L."/>
        </authorList>
    </citation>
    <scope>NUCLEOTIDE SEQUENCE</scope>
    <source>
        <strain evidence="1">CCFEE 5714</strain>
    </source>
</reference>
<proteinExistence type="predicted"/>
<evidence type="ECO:0000313" key="2">
    <source>
        <dbReference type="Proteomes" id="UP001281147"/>
    </source>
</evidence>
<dbReference type="EMBL" id="JAUTXU010000141">
    <property type="protein sequence ID" value="KAK3704290.1"/>
    <property type="molecule type" value="Genomic_DNA"/>
</dbReference>
<evidence type="ECO:0000313" key="1">
    <source>
        <dbReference type="EMBL" id="KAK3704290.1"/>
    </source>
</evidence>
<keyword evidence="2" id="KW-1185">Reference proteome</keyword>
<gene>
    <name evidence="1" type="ORF">LTR37_013964</name>
</gene>
<protein>
    <submittedName>
        <fullName evidence="1">Uncharacterized protein</fullName>
    </submittedName>
</protein>
<accession>A0ACC3MV07</accession>
<organism evidence="1 2">
    <name type="scientific">Vermiconidia calcicola</name>
    <dbReference type="NCBI Taxonomy" id="1690605"/>
    <lineage>
        <taxon>Eukaryota</taxon>
        <taxon>Fungi</taxon>
        <taxon>Dikarya</taxon>
        <taxon>Ascomycota</taxon>
        <taxon>Pezizomycotina</taxon>
        <taxon>Dothideomycetes</taxon>
        <taxon>Dothideomycetidae</taxon>
        <taxon>Mycosphaerellales</taxon>
        <taxon>Extremaceae</taxon>
        <taxon>Vermiconidia</taxon>
    </lineage>
</organism>
<dbReference type="Proteomes" id="UP001281147">
    <property type="component" value="Unassembled WGS sequence"/>
</dbReference>